<name>A0A9D4JGU0_DREPO</name>
<evidence type="ECO:0000313" key="2">
    <source>
        <dbReference type="Proteomes" id="UP000828390"/>
    </source>
</evidence>
<sequence>MDNDHVLGASLERIPEDLPKLVHLNILHCRKIVISIIEDLGRRKPNLGIGFAPTDYFGCFQLE</sequence>
<dbReference type="Proteomes" id="UP000828390">
    <property type="component" value="Unassembled WGS sequence"/>
</dbReference>
<gene>
    <name evidence="1" type="ORF">DPMN_139781</name>
</gene>
<proteinExistence type="predicted"/>
<reference evidence="1" key="1">
    <citation type="journal article" date="2019" name="bioRxiv">
        <title>The Genome of the Zebra Mussel, Dreissena polymorpha: A Resource for Invasive Species Research.</title>
        <authorList>
            <person name="McCartney M.A."/>
            <person name="Auch B."/>
            <person name="Kono T."/>
            <person name="Mallez S."/>
            <person name="Zhang Y."/>
            <person name="Obille A."/>
            <person name="Becker A."/>
            <person name="Abrahante J.E."/>
            <person name="Garbe J."/>
            <person name="Badalamenti J.P."/>
            <person name="Herman A."/>
            <person name="Mangelson H."/>
            <person name="Liachko I."/>
            <person name="Sullivan S."/>
            <person name="Sone E.D."/>
            <person name="Koren S."/>
            <person name="Silverstein K.A.T."/>
            <person name="Beckman K.B."/>
            <person name="Gohl D.M."/>
        </authorList>
    </citation>
    <scope>NUCLEOTIDE SEQUENCE</scope>
    <source>
        <strain evidence="1">Duluth1</strain>
        <tissue evidence="1">Whole animal</tissue>
    </source>
</reference>
<reference evidence="1" key="2">
    <citation type="submission" date="2020-11" db="EMBL/GenBank/DDBJ databases">
        <authorList>
            <person name="McCartney M.A."/>
            <person name="Auch B."/>
            <person name="Kono T."/>
            <person name="Mallez S."/>
            <person name="Becker A."/>
            <person name="Gohl D.M."/>
            <person name="Silverstein K.A.T."/>
            <person name="Koren S."/>
            <person name="Bechman K.B."/>
            <person name="Herman A."/>
            <person name="Abrahante J.E."/>
            <person name="Garbe J."/>
        </authorList>
    </citation>
    <scope>NUCLEOTIDE SEQUENCE</scope>
    <source>
        <strain evidence="1">Duluth1</strain>
        <tissue evidence="1">Whole animal</tissue>
    </source>
</reference>
<evidence type="ECO:0000313" key="1">
    <source>
        <dbReference type="EMBL" id="KAH3811370.1"/>
    </source>
</evidence>
<protein>
    <submittedName>
        <fullName evidence="1">Uncharacterized protein</fullName>
    </submittedName>
</protein>
<accession>A0A9D4JGU0</accession>
<dbReference type="EMBL" id="JAIWYP010000006">
    <property type="protein sequence ID" value="KAH3811370.1"/>
    <property type="molecule type" value="Genomic_DNA"/>
</dbReference>
<keyword evidence="2" id="KW-1185">Reference proteome</keyword>
<organism evidence="1 2">
    <name type="scientific">Dreissena polymorpha</name>
    <name type="common">Zebra mussel</name>
    <name type="synonym">Mytilus polymorpha</name>
    <dbReference type="NCBI Taxonomy" id="45954"/>
    <lineage>
        <taxon>Eukaryota</taxon>
        <taxon>Metazoa</taxon>
        <taxon>Spiralia</taxon>
        <taxon>Lophotrochozoa</taxon>
        <taxon>Mollusca</taxon>
        <taxon>Bivalvia</taxon>
        <taxon>Autobranchia</taxon>
        <taxon>Heteroconchia</taxon>
        <taxon>Euheterodonta</taxon>
        <taxon>Imparidentia</taxon>
        <taxon>Neoheterodontei</taxon>
        <taxon>Myida</taxon>
        <taxon>Dreissenoidea</taxon>
        <taxon>Dreissenidae</taxon>
        <taxon>Dreissena</taxon>
    </lineage>
</organism>
<dbReference type="AlphaFoldDB" id="A0A9D4JGU0"/>
<comment type="caution">
    <text evidence="1">The sequence shown here is derived from an EMBL/GenBank/DDBJ whole genome shotgun (WGS) entry which is preliminary data.</text>
</comment>